<feature type="domain" description="Transcription elongation factor GreA/GreB C-terminal" evidence="10">
    <location>
        <begin position="91"/>
        <end position="162"/>
    </location>
</feature>
<evidence type="ECO:0000256" key="6">
    <source>
        <dbReference type="ARBA" id="ARBA00024916"/>
    </source>
</evidence>
<proteinExistence type="inferred from homology"/>
<gene>
    <name evidence="8" type="primary">greA</name>
    <name evidence="12" type="ORF">UU29_C0016G0021</name>
</gene>
<evidence type="ECO:0000256" key="9">
    <source>
        <dbReference type="RuleBase" id="RU000556"/>
    </source>
</evidence>
<evidence type="ECO:0000256" key="5">
    <source>
        <dbReference type="ARBA" id="ARBA00023163"/>
    </source>
</evidence>
<dbReference type="GO" id="GO:0070063">
    <property type="term" value="F:RNA polymerase binding"/>
    <property type="evidence" value="ECO:0007669"/>
    <property type="project" value="InterPro"/>
</dbReference>
<organism evidence="12 13">
    <name type="scientific">Candidatus Daviesbacteria bacterium GW2011_GWA2_40_9</name>
    <dbReference type="NCBI Taxonomy" id="1618424"/>
    <lineage>
        <taxon>Bacteria</taxon>
        <taxon>Candidatus Daviesiibacteriota</taxon>
    </lineage>
</organism>
<dbReference type="GO" id="GO:0003677">
    <property type="term" value="F:DNA binding"/>
    <property type="evidence" value="ECO:0007669"/>
    <property type="project" value="UniProtKB-UniRule"/>
</dbReference>
<dbReference type="InterPro" id="IPR023459">
    <property type="entry name" value="Tscrpt_elong_fac_GreA/B_fam"/>
</dbReference>
<dbReference type="Pfam" id="PF01272">
    <property type="entry name" value="GreA_GreB"/>
    <property type="match status" value="1"/>
</dbReference>
<comment type="function">
    <text evidence="6 8 9">Necessary for efficient RNA polymerase transcription elongation past template-encoded arresting sites. The arresting sites in DNA have the property of trapping a certain fraction of elongating RNA polymerases that pass through, resulting in locked ternary complexes. Cleavage of the nascent transcript by cleavage factors such as GreA or GreB allows the resumption of elongation from the new 3'terminus. GreA releases sequences of 2 to 3 nucleotides.</text>
</comment>
<dbReference type="SUPFAM" id="SSF46557">
    <property type="entry name" value="GreA transcript cleavage protein, N-terminal domain"/>
    <property type="match status" value="1"/>
</dbReference>
<reference evidence="12 13" key="1">
    <citation type="journal article" date="2015" name="Nature">
        <title>rRNA introns, odd ribosomes, and small enigmatic genomes across a large radiation of phyla.</title>
        <authorList>
            <person name="Brown C.T."/>
            <person name="Hug L.A."/>
            <person name="Thomas B.C."/>
            <person name="Sharon I."/>
            <person name="Castelle C.J."/>
            <person name="Singh A."/>
            <person name="Wilkins M.J."/>
            <person name="Williams K.H."/>
            <person name="Banfield J.F."/>
        </authorList>
    </citation>
    <scope>NUCLEOTIDE SEQUENCE [LARGE SCALE GENOMIC DNA]</scope>
</reference>
<dbReference type="PATRIC" id="fig|1618424.3.peg.1032"/>
<comment type="caution">
    <text evidence="12">The sequence shown here is derived from an EMBL/GenBank/DDBJ whole genome shotgun (WGS) entry which is preliminary data.</text>
</comment>
<dbReference type="InterPro" id="IPR036953">
    <property type="entry name" value="GreA/GreB_C_sf"/>
</dbReference>
<keyword evidence="12" id="KW-0648">Protein biosynthesis</keyword>
<dbReference type="InterPro" id="IPR022691">
    <property type="entry name" value="Tscrpt_elong_fac_GreA/B_N"/>
</dbReference>
<dbReference type="PROSITE" id="PS00829">
    <property type="entry name" value="GREAB_1"/>
    <property type="match status" value="1"/>
</dbReference>
<sequence>MTKAVRAGALEKKVYFTQKGLEEAQEELLFLKSTKRAQVTDRIQKAREFGDISENAEYDAALDEQALIENRIAYLEEVLRNAKLITEEPKSDFVVIGSTVAVEMDGEIDEFTIVGKMEANPAKKRISNESPLGATLLGARVGEVVEVSTPIVKYKCKVLKIK</sequence>
<evidence type="ECO:0000313" key="12">
    <source>
        <dbReference type="EMBL" id="KKR82310.1"/>
    </source>
</evidence>
<evidence type="ECO:0000259" key="11">
    <source>
        <dbReference type="Pfam" id="PF03449"/>
    </source>
</evidence>
<dbReference type="InterPro" id="IPR028624">
    <property type="entry name" value="Tscrpt_elong_fac_GreA/B"/>
</dbReference>
<evidence type="ECO:0000256" key="8">
    <source>
        <dbReference type="HAMAP-Rule" id="MF_00105"/>
    </source>
</evidence>
<dbReference type="PANTHER" id="PTHR30437:SF4">
    <property type="entry name" value="TRANSCRIPTION ELONGATION FACTOR GREA"/>
    <property type="match status" value="1"/>
</dbReference>
<comment type="similarity">
    <text evidence="1 8 9">Belongs to the GreA/GreB family.</text>
</comment>
<keyword evidence="4 8" id="KW-0238">DNA-binding</keyword>
<dbReference type="AlphaFoldDB" id="A0A0G0WDH7"/>
<protein>
    <recommendedName>
        <fullName evidence="2 8">Transcription elongation factor GreA</fullName>
    </recommendedName>
    <alternativeName>
        <fullName evidence="7 8">Transcript cleavage factor GreA</fullName>
    </alternativeName>
</protein>
<dbReference type="SUPFAM" id="SSF54534">
    <property type="entry name" value="FKBP-like"/>
    <property type="match status" value="1"/>
</dbReference>
<dbReference type="PIRSF" id="PIRSF006092">
    <property type="entry name" value="GreA_GreB"/>
    <property type="match status" value="1"/>
</dbReference>
<evidence type="ECO:0000259" key="10">
    <source>
        <dbReference type="Pfam" id="PF01272"/>
    </source>
</evidence>
<dbReference type="EMBL" id="LCAB01000016">
    <property type="protein sequence ID" value="KKR82310.1"/>
    <property type="molecule type" value="Genomic_DNA"/>
</dbReference>
<dbReference type="Gene3D" id="1.10.287.180">
    <property type="entry name" value="Transcription elongation factor, GreA/GreB, N-terminal domain"/>
    <property type="match status" value="1"/>
</dbReference>
<keyword evidence="5 8" id="KW-0804">Transcription</keyword>
<name>A0A0G0WDH7_9BACT</name>
<dbReference type="InterPro" id="IPR036805">
    <property type="entry name" value="Tscrpt_elong_fac_GreA/B_N_sf"/>
</dbReference>
<dbReference type="HAMAP" id="MF_00105">
    <property type="entry name" value="GreA_GreB"/>
    <property type="match status" value="1"/>
</dbReference>
<keyword evidence="12" id="KW-0251">Elongation factor</keyword>
<dbReference type="PANTHER" id="PTHR30437">
    <property type="entry name" value="TRANSCRIPTION ELONGATION FACTOR GREA"/>
    <property type="match status" value="1"/>
</dbReference>
<dbReference type="Pfam" id="PF03449">
    <property type="entry name" value="GreA_GreB_N"/>
    <property type="match status" value="1"/>
</dbReference>
<dbReference type="FunFam" id="1.10.287.180:FF:000001">
    <property type="entry name" value="Transcription elongation factor GreA"/>
    <property type="match status" value="1"/>
</dbReference>
<evidence type="ECO:0000313" key="13">
    <source>
        <dbReference type="Proteomes" id="UP000034601"/>
    </source>
</evidence>
<dbReference type="InterPro" id="IPR018151">
    <property type="entry name" value="TF_GreA/GreB_CS"/>
</dbReference>
<dbReference type="Proteomes" id="UP000034601">
    <property type="component" value="Unassembled WGS sequence"/>
</dbReference>
<evidence type="ECO:0000256" key="1">
    <source>
        <dbReference type="ARBA" id="ARBA00008213"/>
    </source>
</evidence>
<dbReference type="NCBIfam" id="TIGR01462">
    <property type="entry name" value="greA"/>
    <property type="match status" value="1"/>
</dbReference>
<dbReference type="InterPro" id="IPR006359">
    <property type="entry name" value="Tscrpt_elong_fac_GreA"/>
</dbReference>
<feature type="domain" description="Transcription elongation factor GreA/GreB N-terminal" evidence="11">
    <location>
        <begin position="14"/>
        <end position="83"/>
    </location>
</feature>
<dbReference type="NCBIfam" id="NF001263">
    <property type="entry name" value="PRK00226.1-4"/>
    <property type="match status" value="1"/>
</dbReference>
<evidence type="ECO:0000256" key="3">
    <source>
        <dbReference type="ARBA" id="ARBA00023015"/>
    </source>
</evidence>
<dbReference type="GO" id="GO:0032784">
    <property type="term" value="P:regulation of DNA-templated transcription elongation"/>
    <property type="evidence" value="ECO:0007669"/>
    <property type="project" value="UniProtKB-UniRule"/>
</dbReference>
<evidence type="ECO:0000256" key="2">
    <source>
        <dbReference type="ARBA" id="ARBA00013729"/>
    </source>
</evidence>
<keyword evidence="3 8" id="KW-0805">Transcription regulation</keyword>
<dbReference type="GO" id="GO:0006354">
    <property type="term" value="P:DNA-templated transcription elongation"/>
    <property type="evidence" value="ECO:0007669"/>
    <property type="project" value="TreeGrafter"/>
</dbReference>
<dbReference type="InterPro" id="IPR001437">
    <property type="entry name" value="Tscrpt_elong_fac_GreA/B_C"/>
</dbReference>
<dbReference type="GO" id="GO:0003746">
    <property type="term" value="F:translation elongation factor activity"/>
    <property type="evidence" value="ECO:0007669"/>
    <property type="project" value="UniProtKB-KW"/>
</dbReference>
<evidence type="ECO:0000256" key="4">
    <source>
        <dbReference type="ARBA" id="ARBA00023125"/>
    </source>
</evidence>
<accession>A0A0G0WDH7</accession>
<dbReference type="Gene3D" id="3.10.50.30">
    <property type="entry name" value="Transcription elongation factor, GreA/GreB, C-terminal domain"/>
    <property type="match status" value="1"/>
</dbReference>
<evidence type="ECO:0000256" key="7">
    <source>
        <dbReference type="ARBA" id="ARBA00030776"/>
    </source>
</evidence>